<dbReference type="Pfam" id="PF07244">
    <property type="entry name" value="POTRA"/>
    <property type="match status" value="5"/>
</dbReference>
<evidence type="ECO:0000256" key="7">
    <source>
        <dbReference type="ARBA" id="ARBA00023237"/>
    </source>
</evidence>
<keyword evidence="3" id="KW-0812">Transmembrane</keyword>
<dbReference type="Gene3D" id="3.10.20.310">
    <property type="entry name" value="membrane protein fhac"/>
    <property type="match status" value="5"/>
</dbReference>
<evidence type="ECO:0000256" key="3">
    <source>
        <dbReference type="ARBA" id="ARBA00022692"/>
    </source>
</evidence>
<proteinExistence type="predicted"/>
<evidence type="ECO:0000256" key="1">
    <source>
        <dbReference type="ARBA" id="ARBA00004370"/>
    </source>
</evidence>
<dbReference type="InterPro" id="IPR039910">
    <property type="entry name" value="D15-like"/>
</dbReference>
<dbReference type="PANTHER" id="PTHR12815">
    <property type="entry name" value="SORTING AND ASSEMBLY MACHINERY SAMM50 PROTEIN FAMILY MEMBER"/>
    <property type="match status" value="1"/>
</dbReference>
<dbReference type="GO" id="GO:0071709">
    <property type="term" value="P:membrane assembly"/>
    <property type="evidence" value="ECO:0007669"/>
    <property type="project" value="InterPro"/>
</dbReference>
<feature type="domain" description="POTRA" evidence="10">
    <location>
        <begin position="305"/>
        <end position="383"/>
    </location>
</feature>
<dbReference type="Proteomes" id="UP000001880">
    <property type="component" value="Chromosome"/>
</dbReference>
<comment type="subcellular location">
    <subcellularLocation>
        <location evidence="1">Membrane</location>
    </subcellularLocation>
</comment>
<evidence type="ECO:0000256" key="4">
    <source>
        <dbReference type="ARBA" id="ARBA00022729"/>
    </source>
</evidence>
<evidence type="ECO:0000313" key="11">
    <source>
        <dbReference type="EMBL" id="ACY16471.1"/>
    </source>
</evidence>
<organism evidence="11 12">
    <name type="scientific">Haliangium ochraceum (strain DSM 14365 / JCM 11303 / SMP-2)</name>
    <dbReference type="NCBI Taxonomy" id="502025"/>
    <lineage>
        <taxon>Bacteria</taxon>
        <taxon>Pseudomonadati</taxon>
        <taxon>Myxococcota</taxon>
        <taxon>Polyangia</taxon>
        <taxon>Haliangiales</taxon>
        <taxon>Kofleriaceae</taxon>
        <taxon>Haliangium</taxon>
    </lineage>
</organism>
<reference evidence="11 12" key="1">
    <citation type="journal article" date="2010" name="Stand. Genomic Sci.">
        <title>Complete genome sequence of Haliangium ochraceum type strain (SMP-2).</title>
        <authorList>
            <consortium name="US DOE Joint Genome Institute (JGI-PGF)"/>
            <person name="Ivanova N."/>
            <person name="Daum C."/>
            <person name="Lang E."/>
            <person name="Abt B."/>
            <person name="Kopitz M."/>
            <person name="Saunders E."/>
            <person name="Lapidus A."/>
            <person name="Lucas S."/>
            <person name="Glavina Del Rio T."/>
            <person name="Nolan M."/>
            <person name="Tice H."/>
            <person name="Copeland A."/>
            <person name="Cheng J.F."/>
            <person name="Chen F."/>
            <person name="Bruce D."/>
            <person name="Goodwin L."/>
            <person name="Pitluck S."/>
            <person name="Mavromatis K."/>
            <person name="Pati A."/>
            <person name="Mikhailova N."/>
            <person name="Chen A."/>
            <person name="Palaniappan K."/>
            <person name="Land M."/>
            <person name="Hauser L."/>
            <person name="Chang Y.J."/>
            <person name="Jeffries C.D."/>
            <person name="Detter J.C."/>
            <person name="Brettin T."/>
            <person name="Rohde M."/>
            <person name="Goker M."/>
            <person name="Bristow J."/>
            <person name="Markowitz V."/>
            <person name="Eisen J.A."/>
            <person name="Hugenholtz P."/>
            <person name="Kyrpides N.C."/>
            <person name="Klenk H.P."/>
        </authorList>
    </citation>
    <scope>NUCLEOTIDE SEQUENCE [LARGE SCALE GENOMIC DNA]</scope>
    <source>
        <strain evidence="12">DSM 14365 / CIP 107738 / JCM 11303 / AJ 13395 / SMP-2</strain>
    </source>
</reference>
<dbReference type="GO" id="GO:0009279">
    <property type="term" value="C:cell outer membrane"/>
    <property type="evidence" value="ECO:0007669"/>
    <property type="project" value="UniProtKB-UniRule"/>
</dbReference>
<accession>D0LI92</accession>
<sequence>MIRRRYRVAAAALVAACLAWVSPILTTLTTPSTPTWLAIPSAHAQGDATPAATTSDDLYGRTVARIQFRGNRKVEDDAIRVNLRARPGAILTPETVRADLRAVWGMGFFQDVVVEAEPEGDDKVVLIFAVAEKPAVRKVLLSGNDEVTRDAINEVLDLKRDIILDVGKVKENRDKIRALYVEKGFYLASVEYELRPAEGGEVDVWFVIQERSKVQIRDVSFIGNEKVTDDELRSIITTSAGGALSFISDSGIFQQETFERDLFMIQAYYYDRGFINVKLGSPQIRLSRDKRYMYLSIPIDEGPVFHIGDIEFEGDLIGEKADYYERLTVERGEVFNRSKVGSDINALTNFYKDKGYAYVNVTPLTKLDLEGRIVALTFEIERGNKVYFERINVRGNSKTRDKVIRREMKVSEGELYSQTSLDASRRRIEALGFFETPVNISTKRGSSDEFIEVNVEVIERPTGTFQIGAGFSSVESFIAQAQISQNNLFGRGQTLTLQAQLSGLRQLFLLRFVEPYLLDTNWTFAFDLFNQSRDFGTGFRRNSTGGNLTWGYPLSWESRVFLTYKLEKVGVDESGTISFGQNRAPVEAESIANLFRDGWTSSLKASVSYDSRNNRLFPTEGWNLNGFFEVADGKFGSSVITDEPNKFFRYGGFARHYRPIWGPFILKLNTEIGVTVNPDEEGVPITERYLIGGIYDVRGYRPRSLGPRVFVQGVGDPSGSDLRSFTLGGNLQIIGNAEIEFPLFERVGISGVVFMDVGNAFNLESRYCASASGSAGSLSPKFDPCFLEQFPGSLIHGLRRSVGFGFRWFSPIGPLRFEWGIPLDRQVLPDNEGEEESLVFEFTIGNFF</sequence>
<evidence type="ECO:0000256" key="9">
    <source>
        <dbReference type="SAM" id="SignalP"/>
    </source>
</evidence>
<evidence type="ECO:0000259" key="10">
    <source>
        <dbReference type="PROSITE" id="PS51779"/>
    </source>
</evidence>
<dbReference type="AlphaFoldDB" id="D0LI92"/>
<dbReference type="STRING" id="502025.Hoch_3972"/>
<evidence type="ECO:0000256" key="8">
    <source>
        <dbReference type="NCBIfam" id="TIGR03303"/>
    </source>
</evidence>
<dbReference type="RefSeq" id="WP_012829070.1">
    <property type="nucleotide sequence ID" value="NC_013440.1"/>
</dbReference>
<keyword evidence="7" id="KW-0998">Cell outer membrane</keyword>
<dbReference type="EMBL" id="CP001804">
    <property type="protein sequence ID" value="ACY16471.1"/>
    <property type="molecule type" value="Genomic_DNA"/>
</dbReference>
<protein>
    <recommendedName>
        <fullName evidence="8">Outer membrane protein assembly factor BamA</fullName>
    </recommendedName>
</protein>
<evidence type="ECO:0000256" key="2">
    <source>
        <dbReference type="ARBA" id="ARBA00022452"/>
    </source>
</evidence>
<dbReference type="InterPro" id="IPR010827">
    <property type="entry name" value="BamA/TamA_POTRA"/>
</dbReference>
<keyword evidence="2" id="KW-1134">Transmembrane beta strand</keyword>
<dbReference type="HOGENOM" id="CLU_007664_1_1_7"/>
<dbReference type="NCBIfam" id="TIGR03303">
    <property type="entry name" value="OM_YaeT"/>
    <property type="match status" value="1"/>
</dbReference>
<dbReference type="PROSITE" id="PS51779">
    <property type="entry name" value="POTRA"/>
    <property type="match status" value="2"/>
</dbReference>
<keyword evidence="12" id="KW-1185">Reference proteome</keyword>
<dbReference type="Gene3D" id="2.40.160.50">
    <property type="entry name" value="membrane protein fhac: a member of the omp85/tpsb transporter family"/>
    <property type="match status" value="1"/>
</dbReference>
<dbReference type="InterPro" id="IPR000184">
    <property type="entry name" value="Bac_surfAg_D15"/>
</dbReference>
<dbReference type="Pfam" id="PF01103">
    <property type="entry name" value="Omp85"/>
    <property type="match status" value="1"/>
</dbReference>
<evidence type="ECO:0000256" key="5">
    <source>
        <dbReference type="ARBA" id="ARBA00022737"/>
    </source>
</evidence>
<keyword evidence="4 9" id="KW-0732">Signal</keyword>
<dbReference type="OrthoDB" id="9803054at2"/>
<keyword evidence="5" id="KW-0677">Repeat</keyword>
<gene>
    <name evidence="11" type="ordered locus">Hoch_3972</name>
</gene>
<dbReference type="KEGG" id="hoh:Hoch_3972"/>
<feature type="domain" description="POTRA" evidence="10">
    <location>
        <begin position="386"/>
        <end position="460"/>
    </location>
</feature>
<dbReference type="InterPro" id="IPR023707">
    <property type="entry name" value="OM_assembly_BamA"/>
</dbReference>
<feature type="chain" id="PRO_5003011269" description="Outer membrane protein assembly factor BamA" evidence="9">
    <location>
        <begin position="22"/>
        <end position="848"/>
    </location>
</feature>
<evidence type="ECO:0000313" key="12">
    <source>
        <dbReference type="Proteomes" id="UP000001880"/>
    </source>
</evidence>
<keyword evidence="6" id="KW-0472">Membrane</keyword>
<dbReference type="PIRSF" id="PIRSF006076">
    <property type="entry name" value="OM_assembly_OMP85"/>
    <property type="match status" value="1"/>
</dbReference>
<name>D0LI92_HALO1</name>
<feature type="signal peptide" evidence="9">
    <location>
        <begin position="1"/>
        <end position="21"/>
    </location>
</feature>
<dbReference type="InterPro" id="IPR034746">
    <property type="entry name" value="POTRA"/>
</dbReference>
<evidence type="ECO:0000256" key="6">
    <source>
        <dbReference type="ARBA" id="ARBA00023136"/>
    </source>
</evidence>
<dbReference type="PANTHER" id="PTHR12815:SF23">
    <property type="entry name" value="OUTER MEMBRANE PROTEIN ASSEMBLY FACTOR BAMA"/>
    <property type="match status" value="1"/>
</dbReference>
<dbReference type="eggNOG" id="COG4775">
    <property type="taxonomic scope" value="Bacteria"/>
</dbReference>